<keyword evidence="1" id="KW-0808">Transferase</keyword>
<dbReference type="PANTHER" id="PTHR46116:SF15">
    <property type="entry name" value="(E3-INDEPENDENT) E2 UBIQUITIN-CONJUGATING ENZYME"/>
    <property type="match status" value="1"/>
</dbReference>
<proteinExistence type="predicted"/>
<dbReference type="Gene3D" id="3.10.110.10">
    <property type="entry name" value="Ubiquitin Conjugating Enzyme"/>
    <property type="match status" value="1"/>
</dbReference>
<feature type="region of interest" description="Disordered" evidence="3">
    <location>
        <begin position="1"/>
        <end position="20"/>
    </location>
</feature>
<dbReference type="InterPro" id="IPR000608">
    <property type="entry name" value="UBC"/>
</dbReference>
<evidence type="ECO:0000259" key="4">
    <source>
        <dbReference type="PROSITE" id="PS50127"/>
    </source>
</evidence>
<accession>A0A226EN04</accession>
<keyword evidence="6" id="KW-1185">Reference proteome</keyword>
<dbReference type="STRING" id="158441.A0A226EN04"/>
<comment type="caution">
    <text evidence="5">The sequence shown here is derived from an EMBL/GenBank/DDBJ whole genome shotgun (WGS) entry which is preliminary data.</text>
</comment>
<organism evidence="5 6">
    <name type="scientific">Folsomia candida</name>
    <name type="common">Springtail</name>
    <dbReference type="NCBI Taxonomy" id="158441"/>
    <lineage>
        <taxon>Eukaryota</taxon>
        <taxon>Metazoa</taxon>
        <taxon>Ecdysozoa</taxon>
        <taxon>Arthropoda</taxon>
        <taxon>Hexapoda</taxon>
        <taxon>Collembola</taxon>
        <taxon>Entomobryomorpha</taxon>
        <taxon>Isotomoidea</taxon>
        <taxon>Isotomidae</taxon>
        <taxon>Proisotominae</taxon>
        <taxon>Folsomia</taxon>
    </lineage>
</organism>
<dbReference type="AlphaFoldDB" id="A0A226EN04"/>
<reference evidence="5 6" key="1">
    <citation type="submission" date="2015-12" db="EMBL/GenBank/DDBJ databases">
        <title>The genome of Folsomia candida.</title>
        <authorList>
            <person name="Faddeeva A."/>
            <person name="Derks M.F."/>
            <person name="Anvar Y."/>
            <person name="Smit S."/>
            <person name="Van Straalen N."/>
            <person name="Roelofs D."/>
        </authorList>
    </citation>
    <scope>NUCLEOTIDE SEQUENCE [LARGE SCALE GENOMIC DNA]</scope>
    <source>
        <strain evidence="5 6">VU population</strain>
        <tissue evidence="5">Whole body</tissue>
    </source>
</reference>
<evidence type="ECO:0000256" key="2">
    <source>
        <dbReference type="ARBA" id="ARBA00022786"/>
    </source>
</evidence>
<keyword evidence="2" id="KW-0833">Ubl conjugation pathway</keyword>
<dbReference type="PANTHER" id="PTHR46116">
    <property type="entry name" value="(E3-INDEPENDENT) E2 UBIQUITIN-CONJUGATING ENZYME"/>
    <property type="match status" value="1"/>
</dbReference>
<dbReference type="InterPro" id="IPR016135">
    <property type="entry name" value="UBQ-conjugating_enzyme/RWD"/>
</dbReference>
<dbReference type="GO" id="GO:0061631">
    <property type="term" value="F:ubiquitin conjugating enzyme activity"/>
    <property type="evidence" value="ECO:0007669"/>
    <property type="project" value="TreeGrafter"/>
</dbReference>
<dbReference type="SMART" id="SM00212">
    <property type="entry name" value="UBCc"/>
    <property type="match status" value="1"/>
</dbReference>
<dbReference type="SUPFAM" id="SSF54495">
    <property type="entry name" value="UBC-like"/>
    <property type="match status" value="1"/>
</dbReference>
<dbReference type="CDD" id="cd23837">
    <property type="entry name" value="UBCc_UBE2O"/>
    <property type="match status" value="1"/>
</dbReference>
<evidence type="ECO:0000256" key="3">
    <source>
        <dbReference type="SAM" id="MobiDB-lite"/>
    </source>
</evidence>
<protein>
    <recommendedName>
        <fullName evidence="4">UBC core domain-containing protein</fullName>
    </recommendedName>
</protein>
<evidence type="ECO:0000256" key="1">
    <source>
        <dbReference type="ARBA" id="ARBA00022679"/>
    </source>
</evidence>
<dbReference type="OrthoDB" id="47801at2759"/>
<dbReference type="Pfam" id="PF00179">
    <property type="entry name" value="UQ_con"/>
    <property type="match status" value="1"/>
</dbReference>
<evidence type="ECO:0000313" key="6">
    <source>
        <dbReference type="Proteomes" id="UP000198287"/>
    </source>
</evidence>
<name>A0A226EN04_FOLCA</name>
<gene>
    <name evidence="5" type="ORF">Fcan01_04802</name>
</gene>
<dbReference type="EMBL" id="LNIX01000002">
    <property type="protein sequence ID" value="OXA59065.1"/>
    <property type="molecule type" value="Genomic_DNA"/>
</dbReference>
<dbReference type="Proteomes" id="UP000198287">
    <property type="component" value="Unassembled WGS sequence"/>
</dbReference>
<dbReference type="PROSITE" id="PS50127">
    <property type="entry name" value="UBC_2"/>
    <property type="match status" value="1"/>
</dbReference>
<feature type="domain" description="UBC core" evidence="4">
    <location>
        <begin position="768"/>
        <end position="930"/>
    </location>
</feature>
<evidence type="ECO:0000313" key="5">
    <source>
        <dbReference type="EMBL" id="OXA59065.1"/>
    </source>
</evidence>
<sequence length="1013" mass="114619">MDAVLQPGTSANKNLETDGRSRLKVGDEVCRLVEDELVFGTIQYKKDKQSASEDKSSNKDDETWVVKWIHDPSMSVDAEASGRDLIPTDRAIYKGSRVRMGEKRGMCRAVLHKADVRILGTNSVLQAVNIEEFSHLKEFTQKSVVHYNGWLGIVQLCERKVSIRLSDGSLSLYDLNTVLPTGQFRLETHWINETVANFCLNGGILIKRKPQEASDSLSVISPPQETDTEGEPFAKKAKGIGFIRDLQVESVKVQWLHQIDPSFPDKPRQEFKEGRQLQLVKENVSVDDASFSFEVGNLGRIRARKFSDEYLRWDAWQKKFAAQNISTKMATQLRSGLEYEKSVRSKYWRAYNRNAGDELIGVGASGGGDDNKENVQGCIDNERKEGGSGDEVEQFVLVEIAHISTIPDIVWEDNTSELPSSSLDLEITDDTIFNDAEPCPGDFITSRHLPYPVDKTYCVVLRQEFTSTGVKSLVVRVLDTEIPGKVVADQASIVAADLRLSASVKFVERHPVFQYFNESNTIVVVNEESPGGNKIRIGNVMRTNLLGKVNVRFLEGGSNYKEEWIWPQICAIYSAKGFDLECVKSHVVDSDSSIEFEMKVRSVLEMLDNKVDLVWKNASKSEKDFAVSLKEFDFIFNQYKAICVRASQPFTHTAYNALTAHLSHPIGVDGRLSYLKGNDVLIQLVSSAVKEIVANAHAVLGINNDAQSSEVEMIDLTKTEGNIGVTDPLEKIFAETIALLEHHPVSHHYSRSTEFKPDHGASFKKSVAEEFDRLKRICSTETKAEMGILSRCFEDRMDLLSFVIRGPEETPYENSLYLFDAYLPSNYPNVPPKFHFHAFRAGRLNPNLYAEGKVCVSLLGTWEGRDEREKWTKDSNIVQILISIQGLILVKEPFHNEPGYEVNQFNADSSNVQRRNYNTVLMPLIVKMMINQITFGMEPFTEQINDFYRLQVPIFLARWRRWLKVTKKSELENGSKPPAFELYPIDSNFKRVMTEELDSLEKLWKDKLSKSST</sequence>